<dbReference type="SUPFAM" id="SSF52540">
    <property type="entry name" value="P-loop containing nucleoside triphosphate hydrolases"/>
    <property type="match status" value="1"/>
</dbReference>
<dbReference type="Proteomes" id="UP000001876">
    <property type="component" value="Unassembled WGS sequence"/>
</dbReference>
<dbReference type="Gene3D" id="3.40.50.300">
    <property type="entry name" value="P-loop containing nucleotide triphosphate hydrolases"/>
    <property type="match status" value="1"/>
</dbReference>
<dbReference type="InterPro" id="IPR027417">
    <property type="entry name" value="P-loop_NTPase"/>
</dbReference>
<proteinExistence type="predicted"/>
<organism evidence="4">
    <name type="scientific">Micromonas pusilla (strain CCMP1545)</name>
    <name type="common">Picoplanktonic green alga</name>
    <dbReference type="NCBI Taxonomy" id="564608"/>
    <lineage>
        <taxon>Eukaryota</taxon>
        <taxon>Viridiplantae</taxon>
        <taxon>Chlorophyta</taxon>
        <taxon>Mamiellophyceae</taxon>
        <taxon>Mamiellales</taxon>
        <taxon>Mamiellaceae</taxon>
        <taxon>Micromonas</taxon>
    </lineage>
</organism>
<dbReference type="eggNOG" id="KOG2743">
    <property type="taxonomic scope" value="Eukaryota"/>
</dbReference>
<evidence type="ECO:0000313" key="3">
    <source>
        <dbReference type="EMBL" id="EEH60707.1"/>
    </source>
</evidence>
<feature type="domain" description="CobW/HypB/UreG nucleotide-binding" evidence="2">
    <location>
        <begin position="3"/>
        <end position="192"/>
    </location>
</feature>
<dbReference type="GeneID" id="9680910"/>
<feature type="region of interest" description="Disordered" evidence="1">
    <location>
        <begin position="53"/>
        <end position="85"/>
    </location>
</feature>
<dbReference type="EMBL" id="GG663735">
    <property type="protein sequence ID" value="EEH60707.1"/>
    <property type="molecule type" value="Genomic_DNA"/>
</dbReference>
<protein>
    <submittedName>
        <fullName evidence="3">Predicted protein</fullName>
    </submittedName>
</protein>
<evidence type="ECO:0000256" key="1">
    <source>
        <dbReference type="SAM" id="MobiDB-lite"/>
    </source>
</evidence>
<dbReference type="GO" id="GO:0005737">
    <property type="term" value="C:cytoplasm"/>
    <property type="evidence" value="ECO:0007669"/>
    <property type="project" value="TreeGrafter"/>
</dbReference>
<gene>
    <name evidence="3" type="ORF">MICPUCDRAFT_50106</name>
</gene>
<dbReference type="RefSeq" id="XP_003055455.1">
    <property type="nucleotide sequence ID" value="XM_003055409.1"/>
</dbReference>
<evidence type="ECO:0000259" key="2">
    <source>
        <dbReference type="Pfam" id="PF02492"/>
    </source>
</evidence>
<dbReference type="InterPro" id="IPR003495">
    <property type="entry name" value="CobW/HypB/UreG_nucleotide-bd"/>
</dbReference>
<reference evidence="3 4" key="1">
    <citation type="journal article" date="2009" name="Science">
        <title>Green evolution and dynamic adaptations revealed by genomes of the marine picoeukaryotes Micromonas.</title>
        <authorList>
            <person name="Worden A.Z."/>
            <person name="Lee J.H."/>
            <person name="Mock T."/>
            <person name="Rouze P."/>
            <person name="Simmons M.P."/>
            <person name="Aerts A.L."/>
            <person name="Allen A.E."/>
            <person name="Cuvelier M.L."/>
            <person name="Derelle E."/>
            <person name="Everett M.V."/>
            <person name="Foulon E."/>
            <person name="Grimwood J."/>
            <person name="Gundlach H."/>
            <person name="Henrissat B."/>
            <person name="Napoli C."/>
            <person name="McDonald S.M."/>
            <person name="Parker M.S."/>
            <person name="Rombauts S."/>
            <person name="Salamov A."/>
            <person name="Von Dassow P."/>
            <person name="Badger J.H."/>
            <person name="Coutinho P.M."/>
            <person name="Demir E."/>
            <person name="Dubchak I."/>
            <person name="Gentemann C."/>
            <person name="Eikrem W."/>
            <person name="Gready J.E."/>
            <person name="John U."/>
            <person name="Lanier W."/>
            <person name="Lindquist E.A."/>
            <person name="Lucas S."/>
            <person name="Mayer K.F."/>
            <person name="Moreau H."/>
            <person name="Not F."/>
            <person name="Otillar R."/>
            <person name="Panaud O."/>
            <person name="Pangilinan J."/>
            <person name="Paulsen I."/>
            <person name="Piegu B."/>
            <person name="Poliakov A."/>
            <person name="Robbens S."/>
            <person name="Schmutz J."/>
            <person name="Toulza E."/>
            <person name="Wyss T."/>
            <person name="Zelensky A."/>
            <person name="Zhou K."/>
            <person name="Armbrust E.V."/>
            <person name="Bhattacharya D."/>
            <person name="Goodenough U.W."/>
            <person name="Van de Peer Y."/>
            <person name="Grigoriev I.V."/>
        </authorList>
    </citation>
    <scope>NUCLEOTIDE SEQUENCE [LARGE SCALE GENOMIC DNA]</scope>
    <source>
        <strain evidence="3 4">CCMP1545</strain>
    </source>
</reference>
<name>C1MHA3_MICPC</name>
<keyword evidence="4" id="KW-1185">Reference proteome</keyword>
<dbReference type="AlphaFoldDB" id="C1MHA3"/>
<dbReference type="InterPro" id="IPR051316">
    <property type="entry name" value="Zinc-reg_GTPase_activator"/>
</dbReference>
<dbReference type="Pfam" id="PF02492">
    <property type="entry name" value="cobW"/>
    <property type="match status" value="1"/>
</dbReference>
<sequence length="209" mass="21773">MIPVNIITGALGVGKTTALRHLLSQRPPNERWAIVVNEFGALGIDGAILDTAGGMTRRPGPRAGGGGDDGGASEPVAAAADDDDDDDGMVVVREVAGGCLCCAVAAPFTVAVTQVLRRARPDRLFIEPSGMGHPGGLFDALSNEHLRGVLALRATIALVDVREVATRGEVFRSDAFVDQVQCADVVVGAKVRSIHWSPYDRVGVVNADP</sequence>
<dbReference type="STRING" id="564608.C1MHA3"/>
<dbReference type="PANTHER" id="PTHR13748:SF46">
    <property type="entry name" value="ZINC CHAPERONE YEIR"/>
    <property type="match status" value="1"/>
</dbReference>
<accession>C1MHA3</accession>
<dbReference type="OrthoDB" id="272672at2759"/>
<dbReference type="PANTHER" id="PTHR13748">
    <property type="entry name" value="COBW-RELATED"/>
    <property type="match status" value="1"/>
</dbReference>
<dbReference type="KEGG" id="mpp:MICPUCDRAFT_50106"/>
<evidence type="ECO:0000313" key="4">
    <source>
        <dbReference type="Proteomes" id="UP000001876"/>
    </source>
</evidence>